<dbReference type="Gene3D" id="3.10.400.10">
    <property type="entry name" value="Sulfate adenylyltransferase"/>
    <property type="match status" value="1"/>
</dbReference>
<protein>
    <submittedName>
        <fullName evidence="1">Uncharacterized protein</fullName>
    </submittedName>
</protein>
<organism evidence="1 2">
    <name type="scientific">Bacteroides nordii</name>
    <dbReference type="NCBI Taxonomy" id="291645"/>
    <lineage>
        <taxon>Bacteria</taxon>
        <taxon>Pseudomonadati</taxon>
        <taxon>Bacteroidota</taxon>
        <taxon>Bacteroidia</taxon>
        <taxon>Bacteroidales</taxon>
        <taxon>Bacteroidaceae</taxon>
        <taxon>Bacteroides</taxon>
    </lineage>
</organism>
<dbReference type="AlphaFoldDB" id="A0A413VKT1"/>
<accession>A0A413VKT1</accession>
<sequence length="71" mass="7823">MLLEVEIKHKIQFGGNTDELAGKVLSGEKIAISSLYAYCRMNLKEISKVGDYAILDSSGDEVCVVRILFTV</sequence>
<dbReference type="InterPro" id="IPR015947">
    <property type="entry name" value="PUA-like_sf"/>
</dbReference>
<dbReference type="EMBL" id="QSGO01000010">
    <property type="protein sequence ID" value="RHB34218.1"/>
    <property type="molecule type" value="Genomic_DNA"/>
</dbReference>
<reference evidence="1 2" key="1">
    <citation type="submission" date="2018-08" db="EMBL/GenBank/DDBJ databases">
        <title>A genome reference for cultivated species of the human gut microbiota.</title>
        <authorList>
            <person name="Zou Y."/>
            <person name="Xue W."/>
            <person name="Luo G."/>
        </authorList>
    </citation>
    <scope>NUCLEOTIDE SEQUENCE [LARGE SCALE GENOMIC DNA]</scope>
    <source>
        <strain evidence="1 2">AM40-30BH</strain>
    </source>
</reference>
<proteinExistence type="predicted"/>
<name>A0A413VKT1_9BACE</name>
<gene>
    <name evidence="1" type="ORF">DW888_13550</name>
</gene>
<comment type="caution">
    <text evidence="1">The sequence shown here is derived from an EMBL/GenBank/DDBJ whole genome shotgun (WGS) entry which is preliminary data.</text>
</comment>
<dbReference type="SUPFAM" id="SSF88697">
    <property type="entry name" value="PUA domain-like"/>
    <property type="match status" value="1"/>
</dbReference>
<evidence type="ECO:0000313" key="2">
    <source>
        <dbReference type="Proteomes" id="UP000284379"/>
    </source>
</evidence>
<dbReference type="Proteomes" id="UP000284379">
    <property type="component" value="Unassembled WGS sequence"/>
</dbReference>
<evidence type="ECO:0000313" key="1">
    <source>
        <dbReference type="EMBL" id="RHB34218.1"/>
    </source>
</evidence>